<dbReference type="InterPro" id="IPR036048">
    <property type="entry name" value="Interleukin_8-like_sf"/>
</dbReference>
<evidence type="ECO:0000256" key="1">
    <source>
        <dbReference type="ARBA" id="ARBA00022514"/>
    </source>
</evidence>
<evidence type="ECO:0000313" key="3">
    <source>
        <dbReference type="Proteomes" id="UP000694890"/>
    </source>
</evidence>
<dbReference type="RefSeq" id="XP_018534813.2">
    <property type="nucleotide sequence ID" value="XM_018679297.2"/>
</dbReference>
<proteinExistence type="predicted"/>
<dbReference type="GeneID" id="108885105"/>
<feature type="domain" description="Chemokine interleukin-8-like" evidence="2">
    <location>
        <begin position="54"/>
        <end position="113"/>
    </location>
</feature>
<dbReference type="KEGG" id="lcf:108885105"/>
<dbReference type="Pfam" id="PF00048">
    <property type="entry name" value="IL8"/>
    <property type="match status" value="1"/>
</dbReference>
<dbReference type="Proteomes" id="UP000694890">
    <property type="component" value="Linkage group LG24"/>
</dbReference>
<reference evidence="4" key="1">
    <citation type="submission" date="2025-08" db="UniProtKB">
        <authorList>
            <consortium name="RefSeq"/>
        </authorList>
    </citation>
    <scope>IDENTIFICATION</scope>
    <source>
        <tissue evidence="4">Brain</tissue>
    </source>
</reference>
<dbReference type="AlphaFoldDB" id="A0AAJ7LYT5"/>
<dbReference type="GO" id="GO:0005615">
    <property type="term" value="C:extracellular space"/>
    <property type="evidence" value="ECO:0007669"/>
    <property type="project" value="UniProtKB-KW"/>
</dbReference>
<dbReference type="SUPFAM" id="SSF54117">
    <property type="entry name" value="Interleukin 8-like chemokines"/>
    <property type="match status" value="1"/>
</dbReference>
<evidence type="ECO:0000313" key="4">
    <source>
        <dbReference type="RefSeq" id="XP_018534813.2"/>
    </source>
</evidence>
<dbReference type="InterPro" id="IPR039809">
    <property type="entry name" value="Chemokine_b/g/d"/>
</dbReference>
<sequence>MSLSALHHINYYSLSLTQTGRASNFGKMASSNVRLLAALCSLAILISFIGNTQSASCCMRYTRRPLPYKQIMGYTIQTINNSCDINAIIFHVPGKFICADPSMKRTQQRMKFVDEMRHKKALVTKERTSTSG</sequence>
<evidence type="ECO:0000259" key="2">
    <source>
        <dbReference type="SMART" id="SM00199"/>
    </source>
</evidence>
<dbReference type="SMART" id="SM00199">
    <property type="entry name" value="SCY"/>
    <property type="match status" value="1"/>
</dbReference>
<accession>A0AAJ7LYT5</accession>
<dbReference type="Gene3D" id="2.40.50.40">
    <property type="match status" value="1"/>
</dbReference>
<dbReference type="PANTHER" id="PTHR12015">
    <property type="entry name" value="SMALL INDUCIBLE CYTOKINE A"/>
    <property type="match status" value="1"/>
</dbReference>
<gene>
    <name evidence="4" type="primary">ccl20b</name>
</gene>
<name>A0AAJ7LYT5_LATCA</name>
<keyword evidence="1" id="KW-0202">Cytokine</keyword>
<dbReference type="GO" id="GO:0008009">
    <property type="term" value="F:chemokine activity"/>
    <property type="evidence" value="ECO:0007669"/>
    <property type="project" value="InterPro"/>
</dbReference>
<organism evidence="3 4">
    <name type="scientific">Lates calcarifer</name>
    <name type="common">Barramundi</name>
    <name type="synonym">Holocentrus calcarifer</name>
    <dbReference type="NCBI Taxonomy" id="8187"/>
    <lineage>
        <taxon>Eukaryota</taxon>
        <taxon>Metazoa</taxon>
        <taxon>Chordata</taxon>
        <taxon>Craniata</taxon>
        <taxon>Vertebrata</taxon>
        <taxon>Euteleostomi</taxon>
        <taxon>Actinopterygii</taxon>
        <taxon>Neopterygii</taxon>
        <taxon>Teleostei</taxon>
        <taxon>Neoteleostei</taxon>
        <taxon>Acanthomorphata</taxon>
        <taxon>Carangaria</taxon>
        <taxon>Carangaria incertae sedis</taxon>
        <taxon>Centropomidae</taxon>
        <taxon>Lates</taxon>
    </lineage>
</organism>
<dbReference type="InterPro" id="IPR001811">
    <property type="entry name" value="Chemokine_IL8-like_dom"/>
</dbReference>
<protein>
    <submittedName>
        <fullName evidence="4">C-C motif chemokine 20b</fullName>
    </submittedName>
</protein>
<dbReference type="GO" id="GO:0006955">
    <property type="term" value="P:immune response"/>
    <property type="evidence" value="ECO:0007669"/>
    <property type="project" value="InterPro"/>
</dbReference>
<dbReference type="PANTHER" id="PTHR12015:SF108">
    <property type="entry name" value="C-C MOTIF CHEMOKINE 20"/>
    <property type="match status" value="1"/>
</dbReference>
<dbReference type="CTD" id="563152"/>